<evidence type="ECO:0000256" key="10">
    <source>
        <dbReference type="ARBA" id="ARBA00022842"/>
    </source>
</evidence>
<dbReference type="Gene3D" id="2.40.50.140">
    <property type="entry name" value="Nucleic acid-binding proteins"/>
    <property type="match status" value="1"/>
</dbReference>
<dbReference type="PROSITE" id="PS50886">
    <property type="entry name" value="TRBD"/>
    <property type="match status" value="1"/>
</dbReference>
<evidence type="ECO:0000256" key="2">
    <source>
        <dbReference type="ARBA" id="ARBA00008653"/>
    </source>
</evidence>
<evidence type="ECO:0000259" key="18">
    <source>
        <dbReference type="PROSITE" id="PS51447"/>
    </source>
</evidence>
<proteinExistence type="inferred from homology"/>
<dbReference type="SUPFAM" id="SSF50249">
    <property type="entry name" value="Nucleic acid-binding proteins"/>
    <property type="match status" value="1"/>
</dbReference>
<dbReference type="GO" id="GO:0009328">
    <property type="term" value="C:phenylalanine-tRNA ligase complex"/>
    <property type="evidence" value="ECO:0007669"/>
    <property type="project" value="TreeGrafter"/>
</dbReference>
<dbReference type="FunFam" id="3.30.70.380:FF:000001">
    <property type="entry name" value="Phenylalanine--tRNA ligase beta subunit"/>
    <property type="match status" value="1"/>
</dbReference>
<feature type="binding site" evidence="15">
    <location>
        <position position="464"/>
    </location>
    <ligand>
        <name>Mg(2+)</name>
        <dbReference type="ChEBI" id="CHEBI:18420"/>
        <note>shared with alpha subunit</note>
    </ligand>
</feature>
<dbReference type="GO" id="GO:0005524">
    <property type="term" value="F:ATP binding"/>
    <property type="evidence" value="ECO:0007669"/>
    <property type="project" value="UniProtKB-UniRule"/>
</dbReference>
<evidence type="ECO:0000256" key="9">
    <source>
        <dbReference type="ARBA" id="ARBA00022840"/>
    </source>
</evidence>
<keyword evidence="6 15" id="KW-0436">Ligase</keyword>
<comment type="catalytic activity">
    <reaction evidence="14 15">
        <text>tRNA(Phe) + L-phenylalanine + ATP = L-phenylalanyl-tRNA(Phe) + AMP + diphosphate + H(+)</text>
        <dbReference type="Rhea" id="RHEA:19413"/>
        <dbReference type="Rhea" id="RHEA-COMP:9668"/>
        <dbReference type="Rhea" id="RHEA-COMP:9699"/>
        <dbReference type="ChEBI" id="CHEBI:15378"/>
        <dbReference type="ChEBI" id="CHEBI:30616"/>
        <dbReference type="ChEBI" id="CHEBI:33019"/>
        <dbReference type="ChEBI" id="CHEBI:58095"/>
        <dbReference type="ChEBI" id="CHEBI:78442"/>
        <dbReference type="ChEBI" id="CHEBI:78531"/>
        <dbReference type="ChEBI" id="CHEBI:456215"/>
        <dbReference type="EC" id="6.1.1.20"/>
    </reaction>
</comment>
<dbReference type="NCBIfam" id="NF045760">
    <property type="entry name" value="YtpR"/>
    <property type="match status" value="1"/>
</dbReference>
<dbReference type="InterPro" id="IPR004532">
    <property type="entry name" value="Phe-tRNA-ligase_IIc_bsu_bact"/>
</dbReference>
<dbReference type="GO" id="GO:0006432">
    <property type="term" value="P:phenylalanyl-tRNA aminoacylation"/>
    <property type="evidence" value="ECO:0007669"/>
    <property type="project" value="UniProtKB-UniRule"/>
</dbReference>
<evidence type="ECO:0000313" key="21">
    <source>
        <dbReference type="Proteomes" id="UP000005306"/>
    </source>
</evidence>
<dbReference type="SMART" id="SM00874">
    <property type="entry name" value="B5"/>
    <property type="match status" value="1"/>
</dbReference>
<dbReference type="PANTHER" id="PTHR10947:SF0">
    <property type="entry name" value="PHENYLALANINE--TRNA LIGASE BETA SUBUNIT"/>
    <property type="match status" value="1"/>
</dbReference>
<dbReference type="Gene3D" id="3.30.70.380">
    <property type="entry name" value="Ferrodoxin-fold anticodon-binding domain"/>
    <property type="match status" value="1"/>
</dbReference>
<keyword evidence="10 15" id="KW-0460">Magnesium</keyword>
<dbReference type="CDD" id="cd00769">
    <property type="entry name" value="PheRS_beta_core"/>
    <property type="match status" value="1"/>
</dbReference>
<evidence type="ECO:0000256" key="13">
    <source>
        <dbReference type="ARBA" id="ARBA00023146"/>
    </source>
</evidence>
<evidence type="ECO:0000256" key="7">
    <source>
        <dbReference type="ARBA" id="ARBA00022723"/>
    </source>
</evidence>
<dbReference type="Pfam" id="PF17759">
    <property type="entry name" value="tRNA_synthFbeta"/>
    <property type="match status" value="1"/>
</dbReference>
<keyword evidence="4 15" id="KW-0963">Cytoplasm</keyword>
<dbReference type="InterPro" id="IPR045060">
    <property type="entry name" value="Phe-tRNA-ligase_IIc_bsu"/>
</dbReference>
<evidence type="ECO:0000259" key="19">
    <source>
        <dbReference type="PROSITE" id="PS51483"/>
    </source>
</evidence>
<comment type="subunit">
    <text evidence="3 15">Tetramer of two alpha and two beta subunits.</text>
</comment>
<dbReference type="EC" id="6.1.1.20" evidence="15"/>
<dbReference type="InterPro" id="IPR020825">
    <property type="entry name" value="Phe-tRNA_synthase-like_B3/B4"/>
</dbReference>
<dbReference type="SMART" id="SM00873">
    <property type="entry name" value="B3_4"/>
    <property type="match status" value="1"/>
</dbReference>
<gene>
    <name evidence="15" type="primary">pheT</name>
    <name evidence="20" type="ORF">PU1002_04106</name>
</gene>
<dbReference type="InterPro" id="IPR005121">
    <property type="entry name" value="Fdx_antiC-bd"/>
</dbReference>
<evidence type="ECO:0000256" key="8">
    <source>
        <dbReference type="ARBA" id="ARBA00022741"/>
    </source>
</evidence>
<dbReference type="SUPFAM" id="SSF46955">
    <property type="entry name" value="Putative DNA-binding domain"/>
    <property type="match status" value="1"/>
</dbReference>
<feature type="binding site" evidence="15">
    <location>
        <position position="461"/>
    </location>
    <ligand>
        <name>Mg(2+)</name>
        <dbReference type="ChEBI" id="CHEBI:18420"/>
        <note>shared with alpha subunit</note>
    </ligand>
</feature>
<dbReference type="Gene3D" id="3.30.930.10">
    <property type="entry name" value="Bira Bifunctional Protein, Domain 2"/>
    <property type="match status" value="1"/>
</dbReference>
<protein>
    <recommendedName>
        <fullName evidence="15">Phenylalanine--tRNA ligase beta subunit</fullName>
        <ecNumber evidence="15">6.1.1.20</ecNumber>
    </recommendedName>
    <alternativeName>
        <fullName evidence="15">Phenylalanyl-tRNA synthetase beta subunit</fullName>
        <shortName evidence="15">PheRS</shortName>
    </alternativeName>
</protein>
<evidence type="ECO:0000256" key="4">
    <source>
        <dbReference type="ARBA" id="ARBA00022490"/>
    </source>
</evidence>
<evidence type="ECO:0000259" key="17">
    <source>
        <dbReference type="PROSITE" id="PS50886"/>
    </source>
</evidence>
<keyword evidence="5 16" id="KW-0820">tRNA-binding</keyword>
<dbReference type="InterPro" id="IPR005147">
    <property type="entry name" value="tRNA_synthase_B5-dom"/>
</dbReference>
<dbReference type="SUPFAM" id="SSF54991">
    <property type="entry name" value="Anticodon-binding domain of PheRS"/>
    <property type="match status" value="1"/>
</dbReference>
<feature type="binding site" evidence="15">
    <location>
        <position position="465"/>
    </location>
    <ligand>
        <name>Mg(2+)</name>
        <dbReference type="ChEBI" id="CHEBI:18420"/>
        <note>shared with alpha subunit</note>
    </ligand>
</feature>
<dbReference type="SMART" id="SM00896">
    <property type="entry name" value="FDX-ACB"/>
    <property type="match status" value="1"/>
</dbReference>
<evidence type="ECO:0000256" key="12">
    <source>
        <dbReference type="ARBA" id="ARBA00022917"/>
    </source>
</evidence>
<dbReference type="InterPro" id="IPR009061">
    <property type="entry name" value="DNA-bd_dom_put_sf"/>
</dbReference>
<dbReference type="InterPro" id="IPR036690">
    <property type="entry name" value="Fdx_antiC-bd_sf"/>
</dbReference>
<evidence type="ECO:0000256" key="3">
    <source>
        <dbReference type="ARBA" id="ARBA00011209"/>
    </source>
</evidence>
<dbReference type="InterPro" id="IPR002547">
    <property type="entry name" value="tRNA-bd_dom"/>
</dbReference>
<keyword evidence="12 15" id="KW-0648">Protein biosynthesis</keyword>
<dbReference type="AlphaFoldDB" id="Q1V1K6"/>
<dbReference type="InterPro" id="IPR005146">
    <property type="entry name" value="B3/B4_tRNA-bd"/>
</dbReference>
<dbReference type="GO" id="GO:0000049">
    <property type="term" value="F:tRNA binding"/>
    <property type="evidence" value="ECO:0007669"/>
    <property type="project" value="UniProtKB-UniRule"/>
</dbReference>
<feature type="domain" description="B5" evidence="19">
    <location>
        <begin position="402"/>
        <end position="477"/>
    </location>
</feature>
<evidence type="ECO:0000256" key="14">
    <source>
        <dbReference type="ARBA" id="ARBA00049255"/>
    </source>
</evidence>
<evidence type="ECO:0000256" key="16">
    <source>
        <dbReference type="PROSITE-ProRule" id="PRU00209"/>
    </source>
</evidence>
<dbReference type="PROSITE" id="PS51447">
    <property type="entry name" value="FDX_ACB"/>
    <property type="match status" value="1"/>
</dbReference>
<feature type="domain" description="FDX-ACB" evidence="18">
    <location>
        <begin position="708"/>
        <end position="801"/>
    </location>
</feature>
<comment type="cofactor">
    <cofactor evidence="15">
        <name>Mg(2+)</name>
        <dbReference type="ChEBI" id="CHEBI:18420"/>
    </cofactor>
    <text evidence="15">Binds 2 magnesium ions per tetramer.</text>
</comment>
<dbReference type="HOGENOM" id="CLU_016891_0_0_5"/>
<dbReference type="FunFam" id="2.40.50.140:FF:000045">
    <property type="entry name" value="Phenylalanine--tRNA ligase beta subunit"/>
    <property type="match status" value="1"/>
</dbReference>
<dbReference type="PROSITE" id="PS51483">
    <property type="entry name" value="B5"/>
    <property type="match status" value="1"/>
</dbReference>
<comment type="caution">
    <text evidence="20">The sequence shown here is derived from an EMBL/GenBank/DDBJ whole genome shotgun (WGS) entry which is preliminary data.</text>
</comment>
<evidence type="ECO:0000256" key="15">
    <source>
        <dbReference type="HAMAP-Rule" id="MF_00283"/>
    </source>
</evidence>
<dbReference type="Pfam" id="PF03483">
    <property type="entry name" value="B3_4"/>
    <property type="match status" value="1"/>
</dbReference>
<dbReference type="Pfam" id="PF03484">
    <property type="entry name" value="B5"/>
    <property type="match status" value="1"/>
</dbReference>
<dbReference type="Gene3D" id="3.50.40.10">
    <property type="entry name" value="Phenylalanyl-trna Synthetase, Chain B, domain 3"/>
    <property type="match status" value="1"/>
</dbReference>
<keyword evidence="13 15" id="KW-0030">Aminoacyl-tRNA synthetase</keyword>
<dbReference type="NCBIfam" id="TIGR00472">
    <property type="entry name" value="pheT_bact"/>
    <property type="match status" value="1"/>
</dbReference>
<accession>Q1V1K6</accession>
<dbReference type="HAMAP" id="MF_00283">
    <property type="entry name" value="Phe_tRNA_synth_beta1"/>
    <property type="match status" value="1"/>
</dbReference>
<comment type="subcellular location">
    <subcellularLocation>
        <location evidence="1 15">Cytoplasm</location>
    </subcellularLocation>
</comment>
<dbReference type="InterPro" id="IPR012340">
    <property type="entry name" value="NA-bd_OB-fold"/>
</dbReference>
<evidence type="ECO:0000256" key="11">
    <source>
        <dbReference type="ARBA" id="ARBA00022884"/>
    </source>
</evidence>
<dbReference type="InterPro" id="IPR041616">
    <property type="entry name" value="PheRS_beta_core"/>
</dbReference>
<comment type="similarity">
    <text evidence="2 15">Belongs to the phenylalanyl-tRNA synthetase beta subunit family. Type 1 subfamily.</text>
</comment>
<evidence type="ECO:0000256" key="6">
    <source>
        <dbReference type="ARBA" id="ARBA00022598"/>
    </source>
</evidence>
<sequence>MKITTAWLKDHLDTKLNENQIIDKLTDIGLEVEGVDSQSGELDQFVIAKILKIEKHPDADRLRVCDVDIGSGKPVKVVCGAPNAKEGLLTIYAPPGAVVPKSQMKLVVSKIRGVTSYGMLCSESELNLSNESDGITELLPEKYNKKVGENYFPKKNLNVIDISITPNRADCLGVRGIARDLAAAGAGRLINQKEKKLDKKNKQTISVKIENEKNQACISFGSCLIKGVKNTESPEWLKDKIIALGQKPISAIVDITNYVMFDLNRPLHAYDVDKIDKGIVVRNSKKGETFEALDNKEYKLEDEMCVISDASGVLGLGGIIGGTRTGTELDTKNVLIESAYFSPRSIRKSSKILNIDTDAKFRFERGIDPLSIDQGLERTANLIQEICGGEVSEFDIQKIEDVKKKSLKFDPSLFEKITGFNIDIKEMIKILDNLGFEIKENKGMLDVVIPSWRPDISEEVDVVEELVRIKGYDQIKIIEPEKVRKKQTLNLKQKLFHFLQRSIASKGYFEAITWSFTDSKINQLFIENNKEIKIINPISSDLNVLRSSIFSNLIIHLNKNLGRGFKDLSFFEIGPTFLGSEPGEQQTVATGLRSGKLGRQSWLEKERLIDVFDVKSDVIKSLVEAGYNKDKLYIDDETPSYYHPGKSGRIFLNKGKEKAVAFFGDIHPGILKKLDIKVESLVGFEIFLDNLKQPKKSLKDQKTQYKYSDFQKSERDFAFVLDKNFKVQELIEVISNVDKELIKSVKVFDVYEGTNIPEGKKSIALNVIIQSLEKTLAEDDLNKINQLIISAVESKTGAKIRS</sequence>
<dbReference type="Pfam" id="PF01588">
    <property type="entry name" value="tRNA_bind"/>
    <property type="match status" value="1"/>
</dbReference>
<dbReference type="SUPFAM" id="SSF55681">
    <property type="entry name" value="Class II aaRS and biotin synthetases"/>
    <property type="match status" value="1"/>
</dbReference>
<dbReference type="SUPFAM" id="SSF56037">
    <property type="entry name" value="PheT/TilS domain"/>
    <property type="match status" value="1"/>
</dbReference>
<organism evidence="20 21">
    <name type="scientific">Pelagibacter ubique (strain HTCC1002)</name>
    <dbReference type="NCBI Taxonomy" id="314261"/>
    <lineage>
        <taxon>Bacteria</taxon>
        <taxon>Pseudomonadati</taxon>
        <taxon>Pseudomonadota</taxon>
        <taxon>Alphaproteobacteria</taxon>
        <taxon>Candidatus Pelagibacterales</taxon>
        <taxon>Candidatus Pelagibacteraceae</taxon>
        <taxon>Candidatus Pelagibacter</taxon>
    </lineage>
</organism>
<evidence type="ECO:0000256" key="5">
    <source>
        <dbReference type="ARBA" id="ARBA00022555"/>
    </source>
</evidence>
<keyword evidence="11 16" id="KW-0694">RNA-binding</keyword>
<dbReference type="GO" id="GO:0000287">
    <property type="term" value="F:magnesium ion binding"/>
    <property type="evidence" value="ECO:0007669"/>
    <property type="project" value="UniProtKB-UniRule"/>
</dbReference>
<keyword evidence="8 15" id="KW-0547">Nucleotide-binding</keyword>
<dbReference type="RefSeq" id="WP_006997459.1">
    <property type="nucleotide sequence ID" value="NZ_CH724130.1"/>
</dbReference>
<dbReference type="Pfam" id="PF03147">
    <property type="entry name" value="FDX-ACB"/>
    <property type="match status" value="1"/>
</dbReference>
<keyword evidence="9 15" id="KW-0067">ATP-binding</keyword>
<feature type="binding site" evidence="15">
    <location>
        <position position="455"/>
    </location>
    <ligand>
        <name>Mg(2+)</name>
        <dbReference type="ChEBI" id="CHEBI:18420"/>
        <note>shared with alpha subunit</note>
    </ligand>
</feature>
<dbReference type="Gene3D" id="3.30.56.10">
    <property type="match status" value="2"/>
</dbReference>
<dbReference type="CDD" id="cd02796">
    <property type="entry name" value="tRNA_bind_bactPheRS"/>
    <property type="match status" value="1"/>
</dbReference>
<reference evidence="20 21" key="1">
    <citation type="submission" date="2006-04" db="EMBL/GenBank/DDBJ databases">
        <authorList>
            <person name="Giovannoni S.J."/>
            <person name="Cho J.-C."/>
            <person name="Ferriera S."/>
            <person name="Johnson J."/>
            <person name="Kravitz S."/>
            <person name="Halpern A."/>
            <person name="Remington K."/>
            <person name="Beeson K."/>
            <person name="Tran B."/>
            <person name="Rogers Y.-H."/>
            <person name="Friedman R."/>
            <person name="Venter J.C."/>
        </authorList>
    </citation>
    <scope>NUCLEOTIDE SEQUENCE [LARGE SCALE GENOMIC DNA]</scope>
    <source>
        <strain evidence="20 21">HTCC1002</strain>
    </source>
</reference>
<evidence type="ECO:0000256" key="1">
    <source>
        <dbReference type="ARBA" id="ARBA00004496"/>
    </source>
</evidence>
<dbReference type="EMBL" id="AAPV01000001">
    <property type="protein sequence ID" value="EAS84872.1"/>
    <property type="molecule type" value="Genomic_DNA"/>
</dbReference>
<dbReference type="InterPro" id="IPR045864">
    <property type="entry name" value="aa-tRNA-synth_II/BPL/LPL"/>
</dbReference>
<feature type="domain" description="TRNA-binding" evidence="17">
    <location>
        <begin position="39"/>
        <end position="152"/>
    </location>
</feature>
<dbReference type="GO" id="GO:0004826">
    <property type="term" value="F:phenylalanine-tRNA ligase activity"/>
    <property type="evidence" value="ECO:0007669"/>
    <property type="project" value="UniProtKB-UniRule"/>
</dbReference>
<dbReference type="PANTHER" id="PTHR10947">
    <property type="entry name" value="PHENYLALANYL-TRNA SYNTHETASE BETA CHAIN AND LEUCINE-RICH REPEAT-CONTAINING PROTEIN 47"/>
    <property type="match status" value="1"/>
</dbReference>
<keyword evidence="7 15" id="KW-0479">Metal-binding</keyword>
<name>Q1V1K6_PELU1</name>
<dbReference type="Proteomes" id="UP000005306">
    <property type="component" value="Unassembled WGS sequence"/>
</dbReference>
<dbReference type="InterPro" id="IPR033714">
    <property type="entry name" value="tRNA_bind_bactPheRS"/>
</dbReference>
<evidence type="ECO:0000313" key="20">
    <source>
        <dbReference type="EMBL" id="EAS84872.1"/>
    </source>
</evidence>